<accession>Q1ATB3</accession>
<proteinExistence type="predicted"/>
<evidence type="ECO:0000313" key="2">
    <source>
        <dbReference type="Proteomes" id="UP000006637"/>
    </source>
</evidence>
<keyword evidence="2" id="KW-1185">Reference proteome</keyword>
<reference evidence="1 2" key="1">
    <citation type="submission" date="2006-06" db="EMBL/GenBank/DDBJ databases">
        <title>Complete sequence of Rubrobacter xylanophilus DSM 9941.</title>
        <authorList>
            <consortium name="US DOE Joint Genome Institute"/>
            <person name="Copeland A."/>
            <person name="Lucas S."/>
            <person name="Lapidus A."/>
            <person name="Barry K."/>
            <person name="Detter J.C."/>
            <person name="Glavina del Rio T."/>
            <person name="Hammon N."/>
            <person name="Israni S."/>
            <person name="Dalin E."/>
            <person name="Tice H."/>
            <person name="Pitluck S."/>
            <person name="Munk A.C."/>
            <person name="Brettin T."/>
            <person name="Bruce D."/>
            <person name="Han C."/>
            <person name="Tapia R."/>
            <person name="Gilna P."/>
            <person name="Schmutz J."/>
            <person name="Larimer F."/>
            <person name="Land M."/>
            <person name="Hauser L."/>
            <person name="Kyrpides N."/>
            <person name="Lykidis A."/>
            <person name="da Costa M.S."/>
            <person name="Rainey F.A."/>
            <person name="Empadinhas N."/>
            <person name="Jolivet E."/>
            <person name="Battista J.R."/>
            <person name="Richardson P."/>
        </authorList>
    </citation>
    <scope>NUCLEOTIDE SEQUENCE [LARGE SCALE GENOMIC DNA]</scope>
    <source>
        <strain evidence="2">DSM 9941 / NBRC 16129 / PRD-1</strain>
    </source>
</reference>
<dbReference type="AlphaFoldDB" id="Q1ATB3"/>
<gene>
    <name evidence="1" type="ordered locus">Rxyl_2438</name>
</gene>
<dbReference type="KEGG" id="rxy:Rxyl_2438"/>
<dbReference type="Proteomes" id="UP000006637">
    <property type="component" value="Chromosome"/>
</dbReference>
<dbReference type="eggNOG" id="ENOG502Z8ZN">
    <property type="taxonomic scope" value="Bacteria"/>
</dbReference>
<sequence length="467" mass="52470">MLHMGPRTRVVSFDSSAAMLRALAAHLHGRSLPALGALPGRAEPAAAALGRLINALPAAAREAVYTWSGSREATPPERLAEVRSEEVARWTAGLYPRRDYPAAAIGSSNGAMVHLCAALGIPWLPQTFLVTARRSGISPDEPAEDLEWGRRISPPLLRANPDLALHQMLDPNQDRLMARRMTYLRLKRLRLGETFERFLGATLRRNATIFLVECALRWPTTRLGERHVFQFGGLGGATVREFFGGGPRVEEYLGRYGSRRRWHPPPPDGESPEAEWGFEPALAGDVERFCRERGYRLRRITFEQPEDLSALVADLYRFWYARRGMPEAESLQVGSFILLQPHLAIRRREVPFWMAFNTEPSAEALERYLDAAGPFDNIGLTLFSHGVESVGVVPIGRWRSILGRARRRGAFVGVDAARYPRDFAVFARHHLSLRRSAPPHPLPQPLTPQELEQFLERAGESYPVRWS</sequence>
<evidence type="ECO:0000313" key="1">
    <source>
        <dbReference type="EMBL" id="ABG05365.1"/>
    </source>
</evidence>
<dbReference type="STRING" id="266117.Rxyl_2438"/>
<organism evidence="1 2">
    <name type="scientific">Rubrobacter xylanophilus (strain DSM 9941 / JCM 11954 / NBRC 16129 / PRD-1)</name>
    <dbReference type="NCBI Taxonomy" id="266117"/>
    <lineage>
        <taxon>Bacteria</taxon>
        <taxon>Bacillati</taxon>
        <taxon>Actinomycetota</taxon>
        <taxon>Rubrobacteria</taxon>
        <taxon>Rubrobacterales</taxon>
        <taxon>Rubrobacteraceae</taxon>
        <taxon>Rubrobacter</taxon>
    </lineage>
</organism>
<dbReference type="EMBL" id="CP000386">
    <property type="protein sequence ID" value="ABG05365.1"/>
    <property type="molecule type" value="Genomic_DNA"/>
</dbReference>
<name>Q1ATB3_RUBXD</name>
<protein>
    <submittedName>
        <fullName evidence="1">Uncharacterized protein</fullName>
    </submittedName>
</protein>
<dbReference type="HOGENOM" id="CLU_590316_0_0_11"/>